<dbReference type="Proteomes" id="UP000064249">
    <property type="component" value="Unassembled WGS sequence"/>
</dbReference>
<comment type="caution">
    <text evidence="2">The sequence shown here is derived from an EMBL/GenBank/DDBJ whole genome shotgun (WGS) entry which is preliminary data.</text>
</comment>
<keyword evidence="1" id="KW-1133">Transmembrane helix</keyword>
<dbReference type="EMBL" id="LGFU01000021">
    <property type="protein sequence ID" value="KUK46542.1"/>
    <property type="molecule type" value="Genomic_DNA"/>
</dbReference>
<keyword evidence="1" id="KW-0472">Membrane</keyword>
<feature type="transmembrane region" description="Helical" evidence="1">
    <location>
        <begin position="49"/>
        <end position="67"/>
    </location>
</feature>
<evidence type="ECO:0000313" key="3">
    <source>
        <dbReference type="Proteomes" id="UP000064249"/>
    </source>
</evidence>
<sequence length="256" mass="28444">MDLDIRAGVTAIVVVLIFLALLIFIRAFTQFKEARNLRYFAKRKEKQRSAFSVLLFAIAILVVALLFNSKAEPVIYRVYIPSPTLTLTPTNTLTPTITITPTATTIPSATPVPLFTPTPFLSVIISSQFTSETTPNPDALFSPLVFSKNLDENYQPIESGEEFGLPVDVMYAAFSYDGMLRGVQWTALWFREGELICMETLPWNGGSGGYGYSECQQDADKWQPGNYSVQIFVGETWKQTGTFRIVGNSGIETPQP</sequence>
<feature type="transmembrane region" description="Helical" evidence="1">
    <location>
        <begin position="6"/>
        <end position="28"/>
    </location>
</feature>
<name>A0A117LGX5_9CHLR</name>
<protein>
    <submittedName>
        <fullName evidence="2">Uncharacterized protein</fullName>
    </submittedName>
</protein>
<dbReference type="AlphaFoldDB" id="A0A117LGX5"/>
<organism evidence="2 3">
    <name type="scientific">Anaerolinea thermophila</name>
    <dbReference type="NCBI Taxonomy" id="167964"/>
    <lineage>
        <taxon>Bacteria</taxon>
        <taxon>Bacillati</taxon>
        <taxon>Chloroflexota</taxon>
        <taxon>Anaerolineae</taxon>
        <taxon>Anaerolineales</taxon>
        <taxon>Anaerolineaceae</taxon>
        <taxon>Anaerolinea</taxon>
    </lineage>
</organism>
<reference evidence="2 3" key="1">
    <citation type="journal article" date="2015" name="MBio">
        <title>Genome-Resolved Metagenomic Analysis Reveals Roles for Candidate Phyla and Other Microbial Community Members in Biogeochemical Transformations in Oil Reservoirs.</title>
        <authorList>
            <person name="Hu P."/>
            <person name="Tom L."/>
            <person name="Singh A."/>
            <person name="Thomas B.C."/>
            <person name="Baker B.J."/>
            <person name="Piceno Y.M."/>
            <person name="Andersen G.L."/>
            <person name="Banfield J.F."/>
        </authorList>
    </citation>
    <scope>NUCLEOTIDE SEQUENCE [LARGE SCALE GENOMIC DNA]</scope>
    <source>
        <strain evidence="2">46_16</strain>
    </source>
</reference>
<evidence type="ECO:0000256" key="1">
    <source>
        <dbReference type="SAM" id="Phobius"/>
    </source>
</evidence>
<accession>A0A117LGX5</accession>
<gene>
    <name evidence="2" type="ORF">XD73_0580</name>
</gene>
<proteinExistence type="predicted"/>
<evidence type="ECO:0000313" key="2">
    <source>
        <dbReference type="EMBL" id="KUK46542.1"/>
    </source>
</evidence>
<keyword evidence="1" id="KW-0812">Transmembrane</keyword>